<evidence type="ECO:0000313" key="3">
    <source>
        <dbReference type="Proteomes" id="UP001596116"/>
    </source>
</evidence>
<comment type="caution">
    <text evidence="2">The sequence shown here is derived from an EMBL/GenBank/DDBJ whole genome shotgun (WGS) entry which is preliminary data.</text>
</comment>
<evidence type="ECO:0000256" key="1">
    <source>
        <dbReference type="SAM" id="SignalP"/>
    </source>
</evidence>
<organism evidence="2 3">
    <name type="scientific">Hyphococcus aureus</name>
    <dbReference type="NCBI Taxonomy" id="2666033"/>
    <lineage>
        <taxon>Bacteria</taxon>
        <taxon>Pseudomonadati</taxon>
        <taxon>Pseudomonadota</taxon>
        <taxon>Alphaproteobacteria</taxon>
        <taxon>Parvularculales</taxon>
        <taxon>Parvularculaceae</taxon>
        <taxon>Hyphococcus</taxon>
    </lineage>
</organism>
<feature type="chain" id="PRO_5046792802" evidence="1">
    <location>
        <begin position="24"/>
        <end position="136"/>
    </location>
</feature>
<accession>A0ABW1KXA2</accession>
<proteinExistence type="predicted"/>
<gene>
    <name evidence="2" type="ORF">ACFMB1_10625</name>
</gene>
<keyword evidence="1" id="KW-0732">Signal</keyword>
<keyword evidence="3" id="KW-1185">Reference proteome</keyword>
<name>A0ABW1KXA2_9PROT</name>
<feature type="signal peptide" evidence="1">
    <location>
        <begin position="1"/>
        <end position="23"/>
    </location>
</feature>
<dbReference type="EMBL" id="JBHPON010000002">
    <property type="protein sequence ID" value="MFC6036000.1"/>
    <property type="molecule type" value="Genomic_DNA"/>
</dbReference>
<dbReference type="RefSeq" id="WP_379882775.1">
    <property type="nucleotide sequence ID" value="NZ_JBHPON010000002.1"/>
</dbReference>
<sequence>MKFKSKILAAGVAVAFISTAAVAGFKQPAPVDVDLVNRFAQGDMVSAQQAKDDVTFIGCGVRKIATGAGVVSTGFCQAGDADEEQFTCFTQDPDLLAATASTADFSFITFAWNEDGECTRIGFSTQSFYLTDKMVK</sequence>
<dbReference type="Proteomes" id="UP001596116">
    <property type="component" value="Unassembled WGS sequence"/>
</dbReference>
<protein>
    <submittedName>
        <fullName evidence="2">Uncharacterized protein</fullName>
    </submittedName>
</protein>
<reference evidence="2 3" key="1">
    <citation type="submission" date="2024-09" db="EMBL/GenBank/DDBJ databases">
        <authorList>
            <person name="Zhang Z.-H."/>
        </authorList>
    </citation>
    <scope>NUCLEOTIDE SEQUENCE [LARGE SCALE GENOMIC DNA]</scope>
    <source>
        <strain evidence="2 3">HHTR114</strain>
    </source>
</reference>
<evidence type="ECO:0000313" key="2">
    <source>
        <dbReference type="EMBL" id="MFC6036000.1"/>
    </source>
</evidence>